<name>A0ABY0IMI4_9RHOO</name>
<comment type="miscellaneous">
    <text evidence="6">The active site is a conserved redox-active cysteine residue, the peroxidatic cysteine (C(P)), which makes the nucleophilic attack on the peroxide substrate. The peroxide oxidizes the C(P)-SH to cysteine sulfenic acid (C(P)-SOH), which then reacts with another cysteine residue, the resolving cysteine (C(R)), to form a disulfide bridge. The disulfide is subsequently reduced by an appropriate electron donor to complete the catalytic cycle. In this atypical 2-Cys peroxiredoxin, C(R) is present in the same subunit to form an intramolecular disulfide. The disulfide is subsequently reduced by thioredoxin.</text>
</comment>
<feature type="active site" description="Cysteine sulfenic acid (-SOH) intermediate" evidence="6">
    <location>
        <position position="61"/>
    </location>
</feature>
<accession>A0ABY0IMI4</accession>
<keyword evidence="3 6" id="KW-0560">Oxidoreductase</keyword>
<comment type="similarity">
    <text evidence="6">Belongs to the peroxiredoxin family. Tpx subfamily.</text>
</comment>
<dbReference type="PANTHER" id="PTHR43110:SF1">
    <property type="entry name" value="THIOL PEROXIDASE"/>
    <property type="match status" value="1"/>
</dbReference>
<dbReference type="InterPro" id="IPR013740">
    <property type="entry name" value="Redoxin"/>
</dbReference>
<protein>
    <recommendedName>
        <fullName evidence="6">Thiol peroxidase</fullName>
        <shortName evidence="6">Tpx</shortName>
        <ecNumber evidence="6">1.11.1.24</ecNumber>
    </recommendedName>
    <alternativeName>
        <fullName evidence="6">Peroxiredoxin tpx</fullName>
        <shortName evidence="6">Prx</shortName>
    </alternativeName>
    <alternativeName>
        <fullName evidence="6">Thioredoxin peroxidase</fullName>
    </alternativeName>
    <alternativeName>
        <fullName evidence="6">Thioredoxin-dependent peroxiredoxin</fullName>
    </alternativeName>
</protein>
<evidence type="ECO:0000256" key="5">
    <source>
        <dbReference type="ARBA" id="ARBA00023284"/>
    </source>
</evidence>
<comment type="function">
    <text evidence="6">Thiol-specific peroxidase that catalyzes the reduction of hydrogen peroxide and organic hydroperoxides to water and alcohols, respectively. Plays a role in cell protection against oxidative stress by detoxifying peroxides.</text>
</comment>
<dbReference type="Pfam" id="PF08534">
    <property type="entry name" value="Redoxin"/>
    <property type="match status" value="1"/>
</dbReference>
<evidence type="ECO:0000256" key="2">
    <source>
        <dbReference type="ARBA" id="ARBA00022862"/>
    </source>
</evidence>
<dbReference type="EC" id="1.11.1.24" evidence="6"/>
<comment type="subunit">
    <text evidence="6">Homodimer.</text>
</comment>
<keyword evidence="1 6" id="KW-0575">Peroxidase</keyword>
<evidence type="ECO:0000256" key="4">
    <source>
        <dbReference type="ARBA" id="ARBA00023157"/>
    </source>
</evidence>
<dbReference type="HAMAP" id="MF_00269">
    <property type="entry name" value="Tpx"/>
    <property type="match status" value="1"/>
</dbReference>
<dbReference type="RefSeq" id="WP_130459628.1">
    <property type="nucleotide sequence ID" value="NZ_SHKM01000002.1"/>
</dbReference>
<evidence type="ECO:0000313" key="9">
    <source>
        <dbReference type="Proteomes" id="UP000292136"/>
    </source>
</evidence>
<dbReference type="PANTHER" id="PTHR43110">
    <property type="entry name" value="THIOL PEROXIDASE"/>
    <property type="match status" value="1"/>
</dbReference>
<keyword evidence="5 6" id="KW-0676">Redox-active center</keyword>
<reference evidence="8 9" key="1">
    <citation type="submission" date="2019-02" db="EMBL/GenBank/DDBJ databases">
        <title>Genomic Encyclopedia of Type Strains, Phase IV (KMG-IV): sequencing the most valuable type-strain genomes for metagenomic binning, comparative biology and taxonomic classification.</title>
        <authorList>
            <person name="Goeker M."/>
        </authorList>
    </citation>
    <scope>NUCLEOTIDE SEQUENCE [LARGE SCALE GENOMIC DNA]</scope>
    <source>
        <strain evidence="8 9">DSM 21223</strain>
    </source>
</reference>
<comment type="catalytic activity">
    <reaction evidence="6">
        <text>a hydroperoxide + [thioredoxin]-dithiol = an alcohol + [thioredoxin]-disulfide + H2O</text>
        <dbReference type="Rhea" id="RHEA:62620"/>
        <dbReference type="Rhea" id="RHEA-COMP:10698"/>
        <dbReference type="Rhea" id="RHEA-COMP:10700"/>
        <dbReference type="ChEBI" id="CHEBI:15377"/>
        <dbReference type="ChEBI" id="CHEBI:29950"/>
        <dbReference type="ChEBI" id="CHEBI:30879"/>
        <dbReference type="ChEBI" id="CHEBI:35924"/>
        <dbReference type="ChEBI" id="CHEBI:50058"/>
        <dbReference type="EC" id="1.11.1.24"/>
    </reaction>
</comment>
<gene>
    <name evidence="6" type="primary">tpx</name>
    <name evidence="8" type="ORF">EV678_2308</name>
</gene>
<dbReference type="NCBIfam" id="NF001808">
    <property type="entry name" value="PRK00522.1"/>
    <property type="match status" value="1"/>
</dbReference>
<evidence type="ECO:0000256" key="3">
    <source>
        <dbReference type="ARBA" id="ARBA00023002"/>
    </source>
</evidence>
<dbReference type="InterPro" id="IPR002065">
    <property type="entry name" value="TPX"/>
</dbReference>
<dbReference type="Gene3D" id="3.40.30.10">
    <property type="entry name" value="Glutaredoxin"/>
    <property type="match status" value="1"/>
</dbReference>
<dbReference type="InterPro" id="IPR050455">
    <property type="entry name" value="Tpx_Peroxidase_subfamily"/>
</dbReference>
<evidence type="ECO:0000256" key="6">
    <source>
        <dbReference type="HAMAP-Rule" id="MF_00269"/>
    </source>
</evidence>
<dbReference type="PROSITE" id="PS51352">
    <property type="entry name" value="THIOREDOXIN_2"/>
    <property type="match status" value="1"/>
</dbReference>
<keyword evidence="9" id="KW-1185">Reference proteome</keyword>
<dbReference type="Proteomes" id="UP000292136">
    <property type="component" value="Unassembled WGS sequence"/>
</dbReference>
<evidence type="ECO:0000259" key="7">
    <source>
        <dbReference type="PROSITE" id="PS51352"/>
    </source>
</evidence>
<sequence length="167" mass="17339">MSQTVTLGGNPIQVAGQLPAAGSTGPAFTLTGKDLGEVTLAGLGPVRKVLNIFPSIDTPTCATSVRRFNQAAGSLANTVVLCISADLPFAQARFCGAEGLEAVRTVSTFRNPEFLQNYGVAVENGPLEGLCARAVVVLDADNKVLHSELVGEIKNEPNYDAALAVLK</sequence>
<proteinExistence type="inferred from homology"/>
<dbReference type="GO" id="GO:0004601">
    <property type="term" value="F:peroxidase activity"/>
    <property type="evidence" value="ECO:0007669"/>
    <property type="project" value="UniProtKB-KW"/>
</dbReference>
<dbReference type="SUPFAM" id="SSF52833">
    <property type="entry name" value="Thioredoxin-like"/>
    <property type="match status" value="1"/>
</dbReference>
<dbReference type="InterPro" id="IPR018219">
    <property type="entry name" value="Tpx_CS"/>
</dbReference>
<dbReference type="InterPro" id="IPR036249">
    <property type="entry name" value="Thioredoxin-like_sf"/>
</dbReference>
<dbReference type="InterPro" id="IPR013766">
    <property type="entry name" value="Thioredoxin_domain"/>
</dbReference>
<feature type="disulfide bond" description="Redox-active" evidence="6">
    <location>
        <begin position="61"/>
        <end position="95"/>
    </location>
</feature>
<organism evidence="8 9">
    <name type="scientific">Azospira oryzae</name>
    <dbReference type="NCBI Taxonomy" id="146939"/>
    <lineage>
        <taxon>Bacteria</taxon>
        <taxon>Pseudomonadati</taxon>
        <taxon>Pseudomonadota</taxon>
        <taxon>Betaproteobacteria</taxon>
        <taxon>Rhodocyclales</taxon>
        <taxon>Rhodocyclaceae</taxon>
        <taxon>Azospira</taxon>
    </lineage>
</organism>
<dbReference type="CDD" id="cd03014">
    <property type="entry name" value="PRX_Atyp2cys"/>
    <property type="match status" value="1"/>
</dbReference>
<keyword evidence="2 6" id="KW-0049">Antioxidant</keyword>
<evidence type="ECO:0000313" key="8">
    <source>
        <dbReference type="EMBL" id="RZT76431.1"/>
    </source>
</evidence>
<dbReference type="EMBL" id="SHKM01000002">
    <property type="protein sequence ID" value="RZT76431.1"/>
    <property type="molecule type" value="Genomic_DNA"/>
</dbReference>
<comment type="caution">
    <text evidence="8">The sequence shown here is derived from an EMBL/GenBank/DDBJ whole genome shotgun (WGS) entry which is preliminary data.</text>
</comment>
<keyword evidence="4 6" id="KW-1015">Disulfide bond</keyword>
<evidence type="ECO:0000256" key="1">
    <source>
        <dbReference type="ARBA" id="ARBA00022559"/>
    </source>
</evidence>
<dbReference type="PROSITE" id="PS01265">
    <property type="entry name" value="TPX"/>
    <property type="match status" value="1"/>
</dbReference>
<feature type="domain" description="Thioredoxin" evidence="7">
    <location>
        <begin position="19"/>
        <end position="167"/>
    </location>
</feature>